<dbReference type="RefSeq" id="WP_192363933.1">
    <property type="nucleotide sequence ID" value="NZ_CP119182.1"/>
</dbReference>
<gene>
    <name evidence="2" type="ORF">IHE70_30385</name>
</gene>
<dbReference type="InterPro" id="IPR016181">
    <property type="entry name" value="Acyl_CoA_acyltransferase"/>
</dbReference>
<comment type="caution">
    <text evidence="2">The sequence shown here is derived from an EMBL/GenBank/DDBJ whole genome shotgun (WGS) entry which is preliminary data.</text>
</comment>
<reference evidence="2" key="1">
    <citation type="submission" date="2020-09" db="EMBL/GenBank/DDBJ databases">
        <title>Streptomyces canutascabiei sp. nov., which causes potato common scab and is distributed across the world.</title>
        <authorList>
            <person name="Nguyen H.P."/>
            <person name="Weisberg A.J."/>
            <person name="Chang J.H."/>
            <person name="Clarke C.R."/>
        </authorList>
    </citation>
    <scope>NUCLEOTIDE SEQUENCE</scope>
    <source>
        <strain evidence="2">ID-01-6.2a</strain>
    </source>
</reference>
<evidence type="ECO:0000313" key="3">
    <source>
        <dbReference type="Proteomes" id="UP000661025"/>
    </source>
</evidence>
<protein>
    <recommendedName>
        <fullName evidence="1">GCN5-related N-acetyltransferase Rv2170-like domain-containing protein</fullName>
    </recommendedName>
</protein>
<accession>A0A927L7B3</accession>
<dbReference type="AlphaFoldDB" id="A0A927L7B3"/>
<dbReference type="InterPro" id="IPR013653">
    <property type="entry name" value="GCN5-like_dom"/>
</dbReference>
<evidence type="ECO:0000259" key="1">
    <source>
        <dbReference type="Pfam" id="PF08445"/>
    </source>
</evidence>
<evidence type="ECO:0000313" key="2">
    <source>
        <dbReference type="EMBL" id="MBD9727426.1"/>
    </source>
</evidence>
<dbReference type="Gene3D" id="3.40.630.30">
    <property type="match status" value="1"/>
</dbReference>
<name>A0A927L7B3_9ACTN</name>
<dbReference type="GeneID" id="89232582"/>
<dbReference type="GO" id="GO:0016747">
    <property type="term" value="F:acyltransferase activity, transferring groups other than amino-acyl groups"/>
    <property type="evidence" value="ECO:0007669"/>
    <property type="project" value="InterPro"/>
</dbReference>
<sequence length="84" mass="8860">MAGVTPVIAGQVRVTTVYTPAHLRGRGHTGAVTAEASRAASAAGARHVLLFADLDNATSNALYVRLGYVRVGDFAVYDFSPTRR</sequence>
<organism evidence="2 3">
    <name type="scientific">Streptomyces caniscabiei</name>
    <dbReference type="NCBI Taxonomy" id="2746961"/>
    <lineage>
        <taxon>Bacteria</taxon>
        <taxon>Bacillati</taxon>
        <taxon>Actinomycetota</taxon>
        <taxon>Actinomycetes</taxon>
        <taxon>Kitasatosporales</taxon>
        <taxon>Streptomycetaceae</taxon>
        <taxon>Streptomyces</taxon>
    </lineage>
</organism>
<proteinExistence type="predicted"/>
<dbReference type="SUPFAM" id="SSF55729">
    <property type="entry name" value="Acyl-CoA N-acyltransferases (Nat)"/>
    <property type="match status" value="1"/>
</dbReference>
<dbReference type="Pfam" id="PF08445">
    <property type="entry name" value="FR47"/>
    <property type="match status" value="1"/>
</dbReference>
<feature type="domain" description="GCN5-related N-acetyltransferase Rv2170-like" evidence="1">
    <location>
        <begin position="16"/>
        <end position="69"/>
    </location>
</feature>
<dbReference type="Proteomes" id="UP000661025">
    <property type="component" value="Unassembled WGS sequence"/>
</dbReference>
<dbReference type="EMBL" id="JACYXT010000015">
    <property type="protein sequence ID" value="MBD9727426.1"/>
    <property type="molecule type" value="Genomic_DNA"/>
</dbReference>